<keyword evidence="1" id="KW-1133">Transmembrane helix</keyword>
<evidence type="ECO:0000313" key="2">
    <source>
        <dbReference type="EMBL" id="MDP1519570.1"/>
    </source>
</evidence>
<accession>A0AAW8AWT7</accession>
<gene>
    <name evidence="2" type="ORF">Q8A57_01130</name>
</gene>
<feature type="transmembrane region" description="Helical" evidence="1">
    <location>
        <begin position="37"/>
        <end position="56"/>
    </location>
</feature>
<reference evidence="2" key="2">
    <citation type="submission" date="2023-08" db="EMBL/GenBank/DDBJ databases">
        <authorList>
            <person name="Luo J."/>
        </authorList>
    </citation>
    <scope>NUCLEOTIDE SEQUENCE</scope>
    <source>
        <strain evidence="2">DSM 25064</strain>
    </source>
</reference>
<dbReference type="RefSeq" id="WP_305169083.1">
    <property type="nucleotide sequence ID" value="NZ_JAUUUU010000001.1"/>
</dbReference>
<evidence type="ECO:0000256" key="1">
    <source>
        <dbReference type="SAM" id="Phobius"/>
    </source>
</evidence>
<feature type="transmembrane region" description="Helical" evidence="1">
    <location>
        <begin position="62"/>
        <end position="80"/>
    </location>
</feature>
<reference evidence="2" key="1">
    <citation type="journal article" date="2010" name="Int. J. Syst. Evol. Microbiol.">
        <title>Porticoccus litoralis gen. nov., sp. nov., a gammaproteobacterium isolated from the Yellow Sea.</title>
        <authorList>
            <person name="Oh H.M."/>
            <person name="Kim H."/>
            <person name="Kim K.M."/>
            <person name="Min G.S."/>
            <person name="Cho J.C."/>
        </authorList>
    </citation>
    <scope>NUCLEOTIDE SEQUENCE</scope>
    <source>
        <strain evidence="2">DSM 25064</strain>
    </source>
</reference>
<keyword evidence="1" id="KW-0812">Transmembrane</keyword>
<dbReference type="AlphaFoldDB" id="A0AAW8AWT7"/>
<dbReference type="Proteomes" id="UP001178354">
    <property type="component" value="Unassembled WGS sequence"/>
</dbReference>
<feature type="transmembrane region" description="Helical" evidence="1">
    <location>
        <begin position="6"/>
        <end position="25"/>
    </location>
</feature>
<dbReference type="EMBL" id="JAUUUU010000001">
    <property type="protein sequence ID" value="MDP1519570.1"/>
    <property type="molecule type" value="Genomic_DNA"/>
</dbReference>
<proteinExistence type="predicted"/>
<evidence type="ECO:0008006" key="4">
    <source>
        <dbReference type="Google" id="ProtNLM"/>
    </source>
</evidence>
<protein>
    <recommendedName>
        <fullName evidence="4">DUF4870 domain-containing protein</fullName>
    </recommendedName>
</protein>
<keyword evidence="1" id="KW-0472">Membrane</keyword>
<name>A0AAW8AWT7_9GAMM</name>
<evidence type="ECO:0000313" key="3">
    <source>
        <dbReference type="Proteomes" id="UP001178354"/>
    </source>
</evidence>
<sequence>MSGKGKAILAHITLIGWIIALILNLQKRDSFASYYIRQYLGIMVVGFIGNILFMAIHNALASVWMIIILVAWLISLVGACTDKKNEVPYIGRYFQEWFKGL</sequence>
<organism evidence="2 3">
    <name type="scientific">Porticoccus litoralis</name>
    <dbReference type="NCBI Taxonomy" id="434086"/>
    <lineage>
        <taxon>Bacteria</taxon>
        <taxon>Pseudomonadati</taxon>
        <taxon>Pseudomonadota</taxon>
        <taxon>Gammaproteobacteria</taxon>
        <taxon>Cellvibrionales</taxon>
        <taxon>Porticoccaceae</taxon>
        <taxon>Porticoccus</taxon>
    </lineage>
</organism>
<keyword evidence="3" id="KW-1185">Reference proteome</keyword>
<comment type="caution">
    <text evidence="2">The sequence shown here is derived from an EMBL/GenBank/DDBJ whole genome shotgun (WGS) entry which is preliminary data.</text>
</comment>